<keyword evidence="5" id="KW-0804">Transcription</keyword>
<dbReference type="GO" id="GO:0016973">
    <property type="term" value="P:poly(A)+ mRNA export from nucleus"/>
    <property type="evidence" value="ECO:0007669"/>
    <property type="project" value="TreeGrafter"/>
</dbReference>
<evidence type="ECO:0000256" key="7">
    <source>
        <dbReference type="ARBA" id="ARBA00023242"/>
    </source>
</evidence>
<feature type="compositionally biased region" description="Basic and acidic residues" evidence="10">
    <location>
        <begin position="95"/>
        <end position="110"/>
    </location>
</feature>
<keyword evidence="2" id="KW-0507">mRNA processing</keyword>
<dbReference type="PROSITE" id="PS51319">
    <property type="entry name" value="TFIIS_N"/>
    <property type="match status" value="1"/>
</dbReference>
<evidence type="ECO:0000259" key="11">
    <source>
        <dbReference type="PROSITE" id="PS51319"/>
    </source>
</evidence>
<dbReference type="GO" id="GO:0008380">
    <property type="term" value="P:RNA splicing"/>
    <property type="evidence" value="ECO:0007669"/>
    <property type="project" value="UniProtKB-KW"/>
</dbReference>
<feature type="compositionally biased region" description="Acidic residues" evidence="10">
    <location>
        <begin position="269"/>
        <end position="283"/>
    </location>
</feature>
<organism evidence="14">
    <name type="scientific">Schistocephalus solidus</name>
    <name type="common">Tapeworm</name>
    <dbReference type="NCBI Taxonomy" id="70667"/>
    <lineage>
        <taxon>Eukaryota</taxon>
        <taxon>Metazoa</taxon>
        <taxon>Spiralia</taxon>
        <taxon>Lophotrochozoa</taxon>
        <taxon>Platyhelminthes</taxon>
        <taxon>Cestoda</taxon>
        <taxon>Eucestoda</taxon>
        <taxon>Diphyllobothriidea</taxon>
        <taxon>Diphyllobothriidae</taxon>
        <taxon>Schistocephalus</taxon>
    </lineage>
</organism>
<dbReference type="PANTHER" id="PTHR46010:SF1">
    <property type="entry name" value="PROTEIN IWS1 HOMOLOG"/>
    <property type="match status" value="1"/>
</dbReference>
<dbReference type="InterPro" id="IPR051037">
    <property type="entry name" value="RNAPII_TF_IWS1"/>
</dbReference>
<dbReference type="FunFam" id="1.20.930.10:FF:000001">
    <property type="entry name" value="IWS1, SUPT6H interacting protein"/>
    <property type="match status" value="1"/>
</dbReference>
<sequence>MSCSAYTPSSTVYDPSRNEPKVSDEAHYEPHYVPSEVGELPYSPASSDEDDHAGRASQASSRLRSLREDLEDVSDTESIDYKPSHVDPASDSDENVDREYRVEPLQDIRTPRYSPSQLADSAPESDNDGNCEEDADSHRAWTESPPLPYDPSTPVADDVSYRPAPQGLSSQTIHSETLRSMDYDENPGEKGGEDFEGFDGAEQAKSQVEGIIADIFGESDAEEEEFEGFAENEVEKEVTGQEEVDEEEQEKVLDEETTASTHRQHHQQEDEENDEVETEEFESDFDKILSKKREETRRKRRLGKDEEFLNDSDDIIRETILQMRQTAEEDRFLLAANRPATKKLAMLNVVSSLLKKADLKAALVDNGMLSAITDWLSPLPGQTLPNVIIRETMLRHLAEFSNLEPETLRESGIGKAVMYLYRHPRENRNNKRRAGHLINEWSRPIFNLTSDYRTLTKEERKQLDYEHLPKRRTHDSEEVNRRDINREMDGEQQGVLRPGDPGWVSRARVPQPSNKDYVVRPKWNLPSTEDQDNDEEEDDKEGADQPRRHRIVGARKSQVGTTSRIETHIHALTKNAAIRRKNRFARAVPMSIEGRKMAL</sequence>
<dbReference type="EMBL" id="UYSU01039337">
    <property type="protein sequence ID" value="VDM01205.1"/>
    <property type="molecule type" value="Genomic_DNA"/>
</dbReference>
<feature type="region of interest" description="Disordered" evidence="10">
    <location>
        <begin position="1"/>
        <end position="284"/>
    </location>
</feature>
<feature type="compositionally biased region" description="Basic and acidic residues" evidence="10">
    <location>
        <begin position="16"/>
        <end position="30"/>
    </location>
</feature>
<keyword evidence="1" id="KW-0813">Transport</keyword>
<evidence type="ECO:0000256" key="9">
    <source>
        <dbReference type="PROSITE-ProRule" id="PRU00649"/>
    </source>
</evidence>
<evidence type="ECO:0000313" key="12">
    <source>
        <dbReference type="EMBL" id="VDM01205.1"/>
    </source>
</evidence>
<dbReference type="AlphaFoldDB" id="A0A183TEC1"/>
<evidence type="ECO:0000256" key="4">
    <source>
        <dbReference type="ARBA" id="ARBA00023015"/>
    </source>
</evidence>
<feature type="compositionally biased region" description="Acidic residues" evidence="10">
    <location>
        <begin position="240"/>
        <end position="257"/>
    </location>
</feature>
<dbReference type="GO" id="GO:0006397">
    <property type="term" value="P:mRNA processing"/>
    <property type="evidence" value="ECO:0007669"/>
    <property type="project" value="UniProtKB-KW"/>
</dbReference>
<evidence type="ECO:0000313" key="13">
    <source>
        <dbReference type="Proteomes" id="UP000275846"/>
    </source>
</evidence>
<keyword evidence="4" id="KW-0805">Transcription regulation</keyword>
<reference evidence="14" key="1">
    <citation type="submission" date="2016-06" db="UniProtKB">
        <authorList>
            <consortium name="WormBaseParasite"/>
        </authorList>
    </citation>
    <scope>IDENTIFICATION</scope>
</reference>
<feature type="compositionally biased region" description="Acidic residues" evidence="10">
    <location>
        <begin position="123"/>
        <end position="135"/>
    </location>
</feature>
<keyword evidence="3" id="KW-0509">mRNA transport</keyword>
<gene>
    <name evidence="12" type="ORF">SSLN_LOCUS14819</name>
</gene>
<comment type="subcellular location">
    <subcellularLocation>
        <location evidence="9">Nucleus</location>
    </subcellularLocation>
</comment>
<feature type="domain" description="TFIIS N-terminal" evidence="11">
    <location>
        <begin position="370"/>
        <end position="448"/>
    </location>
</feature>
<evidence type="ECO:0000256" key="5">
    <source>
        <dbReference type="ARBA" id="ARBA00023163"/>
    </source>
</evidence>
<feature type="compositionally biased region" description="Acidic residues" evidence="10">
    <location>
        <begin position="69"/>
        <end position="78"/>
    </location>
</feature>
<proteinExistence type="inferred from homology"/>
<evidence type="ECO:0000256" key="1">
    <source>
        <dbReference type="ARBA" id="ARBA00022448"/>
    </source>
</evidence>
<dbReference type="STRING" id="70667.A0A183TEC1"/>
<dbReference type="OrthoDB" id="21124at2759"/>
<evidence type="ECO:0000256" key="8">
    <source>
        <dbReference type="ARBA" id="ARBA00037992"/>
    </source>
</evidence>
<keyword evidence="13" id="KW-1185">Reference proteome</keyword>
<comment type="similarity">
    <text evidence="8">Belongs to the IWS1 family.</text>
</comment>
<evidence type="ECO:0000256" key="6">
    <source>
        <dbReference type="ARBA" id="ARBA00023187"/>
    </source>
</evidence>
<feature type="compositionally biased region" description="Basic and acidic residues" evidence="10">
    <location>
        <begin position="463"/>
        <end position="489"/>
    </location>
</feature>
<dbReference type="WBParaSite" id="SSLN_0001537801-mRNA-1">
    <property type="protein sequence ID" value="SSLN_0001537801-mRNA-1"/>
    <property type="gene ID" value="SSLN_0001537801"/>
</dbReference>
<dbReference type="Proteomes" id="UP000275846">
    <property type="component" value="Unassembled WGS sequence"/>
</dbReference>
<dbReference type="GO" id="GO:0005634">
    <property type="term" value="C:nucleus"/>
    <property type="evidence" value="ECO:0007669"/>
    <property type="project" value="UniProtKB-SubCell"/>
</dbReference>
<evidence type="ECO:0000256" key="10">
    <source>
        <dbReference type="SAM" id="MobiDB-lite"/>
    </source>
</evidence>
<dbReference type="InterPro" id="IPR017923">
    <property type="entry name" value="TFIIS_N"/>
</dbReference>
<keyword evidence="7 9" id="KW-0539">Nucleus</keyword>
<feature type="compositionally biased region" description="Acidic residues" evidence="10">
    <location>
        <begin position="217"/>
        <end position="232"/>
    </location>
</feature>
<name>A0A183TEC1_SCHSO</name>
<evidence type="ECO:0000256" key="3">
    <source>
        <dbReference type="ARBA" id="ARBA00022816"/>
    </source>
</evidence>
<dbReference type="Pfam" id="PF08711">
    <property type="entry name" value="Med26"/>
    <property type="match status" value="1"/>
</dbReference>
<dbReference type="InterPro" id="IPR035441">
    <property type="entry name" value="TFIIS/LEDGF_dom_sf"/>
</dbReference>
<dbReference type="PANTHER" id="PTHR46010">
    <property type="entry name" value="PROTEIN IWS1 HOMOLOG"/>
    <property type="match status" value="1"/>
</dbReference>
<accession>A0A183TEC1</accession>
<feature type="region of interest" description="Disordered" evidence="10">
    <location>
        <begin position="463"/>
        <end position="561"/>
    </location>
</feature>
<evidence type="ECO:0000256" key="2">
    <source>
        <dbReference type="ARBA" id="ARBA00022664"/>
    </source>
</evidence>
<feature type="compositionally biased region" description="Acidic residues" evidence="10">
    <location>
        <begin position="529"/>
        <end position="541"/>
    </location>
</feature>
<feature type="compositionally biased region" description="Basic and acidic residues" evidence="10">
    <location>
        <begin position="176"/>
        <end position="193"/>
    </location>
</feature>
<feature type="compositionally biased region" description="Polar residues" evidence="10">
    <location>
        <begin position="1"/>
        <end position="13"/>
    </location>
</feature>
<keyword evidence="6" id="KW-0508">mRNA splicing</keyword>
<protein>
    <submittedName>
        <fullName evidence="14">Protein IWS1 homolog</fullName>
    </submittedName>
</protein>
<reference evidence="12 13" key="2">
    <citation type="submission" date="2018-11" db="EMBL/GenBank/DDBJ databases">
        <authorList>
            <consortium name="Pathogen Informatics"/>
        </authorList>
    </citation>
    <scope>NUCLEOTIDE SEQUENCE [LARGE SCALE GENOMIC DNA]</scope>
    <source>
        <strain evidence="12 13">NST_G2</strain>
    </source>
</reference>
<dbReference type="Gene3D" id="1.20.930.10">
    <property type="entry name" value="Conserved domain common to transcription factors TFIIS, elongin A, CRSP70"/>
    <property type="match status" value="1"/>
</dbReference>
<evidence type="ECO:0000313" key="14">
    <source>
        <dbReference type="WBParaSite" id="SSLN_0001537801-mRNA-1"/>
    </source>
</evidence>